<keyword evidence="4 5" id="KW-0732">Signal</keyword>
<protein>
    <submittedName>
        <fullName evidence="7">Extracellular solute-binding protein family 5</fullName>
    </submittedName>
</protein>
<accession>A0A087A108</accession>
<gene>
    <name evidence="7" type="ORF">BBIA_0882</name>
</gene>
<dbReference type="PANTHER" id="PTHR30290:SF10">
    <property type="entry name" value="PERIPLASMIC OLIGOPEPTIDE-BINDING PROTEIN-RELATED"/>
    <property type="match status" value="1"/>
</dbReference>
<feature type="domain" description="Solute-binding protein family 5" evidence="6">
    <location>
        <begin position="90"/>
        <end position="441"/>
    </location>
</feature>
<name>A0A087A108_9BIFI</name>
<dbReference type="AlphaFoldDB" id="A0A087A108"/>
<comment type="caution">
    <text evidence="7">The sequence shown here is derived from an EMBL/GenBank/DDBJ whole genome shotgun (WGS) entry which is preliminary data.</text>
</comment>
<dbReference type="eggNOG" id="COG0747">
    <property type="taxonomic scope" value="Bacteria"/>
</dbReference>
<dbReference type="PIRSF" id="PIRSF002741">
    <property type="entry name" value="MppA"/>
    <property type="match status" value="1"/>
</dbReference>
<keyword evidence="3" id="KW-0813">Transport</keyword>
<evidence type="ECO:0000256" key="1">
    <source>
        <dbReference type="ARBA" id="ARBA00004196"/>
    </source>
</evidence>
<dbReference type="EMBL" id="JGYN01000005">
    <property type="protein sequence ID" value="KFI52458.1"/>
    <property type="molecule type" value="Genomic_DNA"/>
</dbReference>
<reference evidence="7 8" key="1">
    <citation type="submission" date="2014-03" db="EMBL/GenBank/DDBJ databases">
        <title>Genomics of Bifidobacteria.</title>
        <authorList>
            <person name="Ventura M."/>
            <person name="Milani C."/>
            <person name="Lugli G.A."/>
        </authorList>
    </citation>
    <scope>NUCLEOTIDE SEQUENCE [LARGE SCALE GENOMIC DNA]</scope>
    <source>
        <strain evidence="7 8">DSM 23969</strain>
    </source>
</reference>
<dbReference type="STRING" id="1437608.GCA_000771645_01501"/>
<dbReference type="GO" id="GO:0043190">
    <property type="term" value="C:ATP-binding cassette (ABC) transporter complex"/>
    <property type="evidence" value="ECO:0007669"/>
    <property type="project" value="InterPro"/>
</dbReference>
<keyword evidence="8" id="KW-1185">Reference proteome</keyword>
<dbReference type="Gene3D" id="3.40.190.10">
    <property type="entry name" value="Periplasmic binding protein-like II"/>
    <property type="match status" value="1"/>
</dbReference>
<dbReference type="InterPro" id="IPR030678">
    <property type="entry name" value="Peptide/Ni-bd"/>
</dbReference>
<dbReference type="GO" id="GO:0030313">
    <property type="term" value="C:cell envelope"/>
    <property type="evidence" value="ECO:0007669"/>
    <property type="project" value="UniProtKB-SubCell"/>
</dbReference>
<evidence type="ECO:0000313" key="7">
    <source>
        <dbReference type="EMBL" id="KFI52458.1"/>
    </source>
</evidence>
<evidence type="ECO:0000256" key="4">
    <source>
        <dbReference type="ARBA" id="ARBA00022729"/>
    </source>
</evidence>
<dbReference type="SUPFAM" id="SSF53850">
    <property type="entry name" value="Periplasmic binding protein-like II"/>
    <property type="match status" value="1"/>
</dbReference>
<organism evidence="7 8">
    <name type="scientific">Bifidobacterium biavatii DSM 23969</name>
    <dbReference type="NCBI Taxonomy" id="1437608"/>
    <lineage>
        <taxon>Bacteria</taxon>
        <taxon>Bacillati</taxon>
        <taxon>Actinomycetota</taxon>
        <taxon>Actinomycetes</taxon>
        <taxon>Bifidobacteriales</taxon>
        <taxon>Bifidobacteriaceae</taxon>
        <taxon>Bifidobacterium</taxon>
    </lineage>
</organism>
<evidence type="ECO:0000259" key="6">
    <source>
        <dbReference type="Pfam" id="PF00496"/>
    </source>
</evidence>
<dbReference type="Proteomes" id="UP000029108">
    <property type="component" value="Unassembled WGS sequence"/>
</dbReference>
<dbReference type="PANTHER" id="PTHR30290">
    <property type="entry name" value="PERIPLASMIC BINDING COMPONENT OF ABC TRANSPORTER"/>
    <property type="match status" value="1"/>
</dbReference>
<evidence type="ECO:0000256" key="2">
    <source>
        <dbReference type="ARBA" id="ARBA00005695"/>
    </source>
</evidence>
<sequence>MMNHGLRIGKMIVACCAAVSLTLALGACGAAEGSKAAAGNAASNSGTLVVDNQLNVITIDPARSFETTTASILKATYETALQFKNNDLTKPQPDVCTYEISSDNKVVTLTLNGDHYFADGKKVTVDDIVFSYQRVQGIKGNPSFYLDGVTVAKKDDKSLTLTSETPNPAIPYILPSVNLGIVEKSVVEANGGTTDEKDGAEKYLNQHSAGSGPYQLDSVAMDSQITLKRNDKFAGSKPAYDAVKFVNVAPTTELTNIKAGTADVALSVDVDEAAKLGKNDGQMLTGTSGNTRFLYFNANPTYGKKASDPNFWKAVRHALNYEKYAAVYGVGSKQAYGVVPSAFLGALTSSDENKYDVAKAKEYLAKSGYDGSEIKFSYASDSDSASQVAQLFQSDMKAIGVNVKLDGKAGTARLDAERSGKSQSGLSMWGADYPDPSDYFVFAPDGTMAQRFGWLTADGVAASKTGDAVASDSAEKVAPYAKAAQEASGDEARGKTWQDLQKAMNENSPIIPIVNDAGVIAVRNGLKGAYYDTLNTFDVTALH</sequence>
<dbReference type="GO" id="GO:0015833">
    <property type="term" value="P:peptide transport"/>
    <property type="evidence" value="ECO:0007669"/>
    <property type="project" value="TreeGrafter"/>
</dbReference>
<proteinExistence type="inferred from homology"/>
<evidence type="ECO:0000256" key="3">
    <source>
        <dbReference type="ARBA" id="ARBA00022448"/>
    </source>
</evidence>
<dbReference type="CDD" id="cd08512">
    <property type="entry name" value="PBP2_NikA_DppA_OppA_like_7"/>
    <property type="match status" value="1"/>
</dbReference>
<dbReference type="OrthoDB" id="9046151at2"/>
<dbReference type="Gene3D" id="3.10.105.10">
    <property type="entry name" value="Dipeptide-binding Protein, Domain 3"/>
    <property type="match status" value="1"/>
</dbReference>
<evidence type="ECO:0000256" key="5">
    <source>
        <dbReference type="SAM" id="SignalP"/>
    </source>
</evidence>
<dbReference type="Pfam" id="PF00496">
    <property type="entry name" value="SBP_bac_5"/>
    <property type="match status" value="1"/>
</dbReference>
<dbReference type="InterPro" id="IPR039424">
    <property type="entry name" value="SBP_5"/>
</dbReference>
<feature type="signal peptide" evidence="5">
    <location>
        <begin position="1"/>
        <end position="30"/>
    </location>
</feature>
<dbReference type="PROSITE" id="PS51257">
    <property type="entry name" value="PROKAR_LIPOPROTEIN"/>
    <property type="match status" value="1"/>
</dbReference>
<comment type="similarity">
    <text evidence="2">Belongs to the bacterial solute-binding protein 5 family.</text>
</comment>
<comment type="subcellular location">
    <subcellularLocation>
        <location evidence="1">Cell envelope</location>
    </subcellularLocation>
</comment>
<dbReference type="GO" id="GO:0042597">
    <property type="term" value="C:periplasmic space"/>
    <property type="evidence" value="ECO:0007669"/>
    <property type="project" value="UniProtKB-ARBA"/>
</dbReference>
<feature type="chain" id="PRO_5038498719" evidence="5">
    <location>
        <begin position="31"/>
        <end position="543"/>
    </location>
</feature>
<dbReference type="InterPro" id="IPR000914">
    <property type="entry name" value="SBP_5_dom"/>
</dbReference>
<dbReference type="RefSeq" id="WP_051923682.1">
    <property type="nucleotide sequence ID" value="NZ_JDUU01000003.1"/>
</dbReference>
<evidence type="ECO:0000313" key="8">
    <source>
        <dbReference type="Proteomes" id="UP000029108"/>
    </source>
</evidence>
<dbReference type="GO" id="GO:1904680">
    <property type="term" value="F:peptide transmembrane transporter activity"/>
    <property type="evidence" value="ECO:0007669"/>
    <property type="project" value="TreeGrafter"/>
</dbReference>